<evidence type="ECO:0000256" key="2">
    <source>
        <dbReference type="ARBA" id="ARBA00004906"/>
    </source>
</evidence>
<dbReference type="Proteomes" id="UP001295423">
    <property type="component" value="Unassembled WGS sequence"/>
</dbReference>
<evidence type="ECO:0000256" key="10">
    <source>
        <dbReference type="RuleBase" id="RU000519"/>
    </source>
</evidence>
<dbReference type="InterPro" id="IPR038252">
    <property type="entry name" value="UBA_E1_C_sf"/>
</dbReference>
<dbReference type="InterPro" id="IPR032420">
    <property type="entry name" value="E1_4HB"/>
</dbReference>
<comment type="catalytic activity">
    <reaction evidence="1">
        <text>ATP + ubiquitin + [E1 ubiquitin-activating enzyme]-L-cysteine = AMP + diphosphate + S-ubiquitinyl-[E1 ubiquitin-activating enzyme]-L-cysteine.</text>
        <dbReference type="EC" id="6.2.1.45"/>
    </reaction>
</comment>
<dbReference type="PROSITE" id="PS00865">
    <property type="entry name" value="UBIQUITIN_ACTIVAT_2"/>
    <property type="match status" value="1"/>
</dbReference>
<keyword evidence="5 10" id="KW-0436">Ligase</keyword>
<evidence type="ECO:0000256" key="4">
    <source>
        <dbReference type="ARBA" id="ARBA00012990"/>
    </source>
</evidence>
<dbReference type="Pfam" id="PF16191">
    <property type="entry name" value="E1_4HB"/>
    <property type="match status" value="1"/>
</dbReference>
<dbReference type="FunFam" id="3.10.290.60:FF:000001">
    <property type="entry name" value="Ubiquitin-activating enzyme E1 2"/>
    <property type="match status" value="1"/>
</dbReference>
<dbReference type="Gene3D" id="3.10.290.60">
    <property type="entry name" value="Ubiquitin-activating enzyme E1, UFD domain"/>
    <property type="match status" value="1"/>
</dbReference>
<evidence type="ECO:0000256" key="9">
    <source>
        <dbReference type="PROSITE-ProRule" id="PRU10132"/>
    </source>
</evidence>
<evidence type="ECO:0000256" key="1">
    <source>
        <dbReference type="ARBA" id="ARBA00000488"/>
    </source>
</evidence>
<dbReference type="EMBL" id="CAKOGP040001335">
    <property type="protein sequence ID" value="CAJ1945111.1"/>
    <property type="molecule type" value="Genomic_DNA"/>
</dbReference>
<dbReference type="SMART" id="SM00985">
    <property type="entry name" value="UBA_e1_C"/>
    <property type="match status" value="1"/>
</dbReference>
<dbReference type="GO" id="GO:0004839">
    <property type="term" value="F:ubiquitin activating enzyme activity"/>
    <property type="evidence" value="ECO:0007669"/>
    <property type="project" value="UniProtKB-EC"/>
</dbReference>
<dbReference type="InterPro" id="IPR000594">
    <property type="entry name" value="ThiF_NAD_FAD-bd"/>
</dbReference>
<feature type="domain" description="Ubiquitin-activating enzyme E1 C-terminal" evidence="11">
    <location>
        <begin position="898"/>
        <end position="1029"/>
    </location>
</feature>
<dbReference type="Pfam" id="PF16190">
    <property type="entry name" value="E1_FCCH"/>
    <property type="match status" value="1"/>
</dbReference>
<dbReference type="GO" id="GO:0019948">
    <property type="term" value="F:SUMO activating enzyme activity"/>
    <property type="evidence" value="ECO:0007669"/>
    <property type="project" value="TreeGrafter"/>
</dbReference>
<comment type="similarity">
    <text evidence="3 10">Belongs to the ubiquitin-activating E1 family.</text>
</comment>
<evidence type="ECO:0000259" key="11">
    <source>
        <dbReference type="SMART" id="SM00985"/>
    </source>
</evidence>
<dbReference type="GO" id="GO:0031510">
    <property type="term" value="C:SUMO activating enzyme complex"/>
    <property type="evidence" value="ECO:0007669"/>
    <property type="project" value="TreeGrafter"/>
</dbReference>
<gene>
    <name evidence="12" type="ORF">CYCCA115_LOCUS9255</name>
</gene>
<evidence type="ECO:0000313" key="13">
    <source>
        <dbReference type="Proteomes" id="UP001295423"/>
    </source>
</evidence>
<dbReference type="InterPro" id="IPR042449">
    <property type="entry name" value="Ub-E1_IAD_1"/>
</dbReference>
<dbReference type="Gene3D" id="2.40.30.180">
    <property type="entry name" value="Ubiquitin-activating enzyme E1, FCCH domain"/>
    <property type="match status" value="1"/>
</dbReference>
<dbReference type="InterPro" id="IPR000011">
    <property type="entry name" value="UBQ/SUMO-activ_enz_E1-like"/>
</dbReference>
<dbReference type="InterPro" id="IPR045886">
    <property type="entry name" value="ThiF/MoeB/HesA"/>
</dbReference>
<dbReference type="Gene3D" id="3.40.50.720">
    <property type="entry name" value="NAD(P)-binding Rossmann-like Domain"/>
    <property type="match status" value="1"/>
</dbReference>
<dbReference type="InterPro" id="IPR042063">
    <property type="entry name" value="Ubi_acti_E1_SCCH"/>
</dbReference>
<sequence>MSAPMEASATAEVDEKLYSRQLYVMGHEAQRRMMASKALMVGCSGLGVEVAKNCILAGLNSIVIVDPLPANSYDLGGNFYLSVDDLGKPRADLCKDKLAELNPYVDVSVDSNITELTAEQLLPALDSGISCLVITIPLAKDLLITLNNKCREVGASFVYSTTPGAFGQVFCDFGPAFVCSDKDGNPPATSQIESIFQEGKNVTVKVLEDHGRHGLESGDAITFARLKGCDGLETGKNYTVHVTGPFTFEIEGATVKDSPNQQGYITQVKQPVTMSFETYEKRLSDPGEMMMSDFAKFDRPALLHSAFQALGEFLAGNGGELPTPGNADHAAKVLELTKAKSSDELTAAQERIVLQLASGSKAVLSPMCAALGGIVGQEVLKACSGKFAPINGFFFFDADESLPDELLPADQVAPENSRYDSQIACYGKDMQAKILDLNYFIIGAGAIGCEMLKNWALMGVGCGANGHVHVTDMDRIEKSNLSRQFLFRNTDINHFKSSTAANAVKAMNSDMNITPYQEKVASDTEHLFGDDFYDKLSGVCTALDNVEARLYVDQRCVFYRLPMLESGTLGTKGNTQIVVPHLTENYGATRDPPEKSIPVCTLKNFPNQIQHTLQWARDWFEGEFKQAAEEVNSYLGQPAEQYLATLQPNTKTETLQKIRKTLVDERPVTFEDCVGWARLTFETLFNNQIRQLLHNFPEDQVTSSGAKFWSGTKRCPKPLTFDLEHKCEDAEMFNHLDFVVAAANLRATMYGIKGRTDKAYFEETLKDVIVPDFSPVEGVKIAANDEEEKANNEMDTGDSEADQLWDSLPKQADLAGFKLQPIDFDKDIDDHMLFVTACSNLRANNYSIPTEDTHRSRAIAGRIIPAIATTTALVTGLVCFELYKIVGTPRKKLTIEAYKNAFCNLAIPFMTLSEPTPPAKTKCMLKGKEWNWTAWDSLDVNLGDVTMGEFMDYFESEYNLEISMLSHGVSILYSFFANKQKVAERKAMKMTEVITSITKKEFPPNQLFIILEVIANEKETDEECDLPYIKFRFR</sequence>
<dbReference type="GO" id="GO:0005737">
    <property type="term" value="C:cytoplasm"/>
    <property type="evidence" value="ECO:0007669"/>
    <property type="project" value="TreeGrafter"/>
</dbReference>
<evidence type="ECO:0000256" key="6">
    <source>
        <dbReference type="ARBA" id="ARBA00022741"/>
    </source>
</evidence>
<evidence type="ECO:0000256" key="3">
    <source>
        <dbReference type="ARBA" id="ARBA00005673"/>
    </source>
</evidence>
<dbReference type="InterPro" id="IPR019572">
    <property type="entry name" value="UBA_E1_SCCH"/>
</dbReference>
<dbReference type="Pfam" id="PF10585">
    <property type="entry name" value="UBA_E1_SCCH"/>
    <property type="match status" value="1"/>
</dbReference>
<name>A0AAD2CXH0_9STRA</name>
<dbReference type="FunFam" id="1.10.10.2660:FF:000001">
    <property type="entry name" value="Ubiquitin-activating enzyme E1 1"/>
    <property type="match status" value="1"/>
</dbReference>
<evidence type="ECO:0000256" key="7">
    <source>
        <dbReference type="ARBA" id="ARBA00022786"/>
    </source>
</evidence>
<dbReference type="Pfam" id="PF09358">
    <property type="entry name" value="E1_UFD"/>
    <property type="match status" value="1"/>
</dbReference>
<dbReference type="Gene3D" id="3.50.50.80">
    <property type="entry name" value="Ubiquitin-activating enzyme E1, inactive adenylation domain, subdomain 1"/>
    <property type="match status" value="1"/>
</dbReference>
<dbReference type="PANTHER" id="PTHR10953">
    <property type="entry name" value="UBIQUITIN-ACTIVATING ENZYME E1"/>
    <property type="match status" value="1"/>
</dbReference>
<dbReference type="AlphaFoldDB" id="A0AAD2CXH0"/>
<evidence type="ECO:0000256" key="8">
    <source>
        <dbReference type="ARBA" id="ARBA00022840"/>
    </source>
</evidence>
<dbReference type="GO" id="GO:0005524">
    <property type="term" value="F:ATP binding"/>
    <property type="evidence" value="ECO:0007669"/>
    <property type="project" value="UniProtKB-KW"/>
</dbReference>
<accession>A0AAD2CXH0</accession>
<keyword evidence="8 10" id="KW-0067">ATP-binding</keyword>
<dbReference type="InterPro" id="IPR018075">
    <property type="entry name" value="UBQ-activ_enz_E1"/>
</dbReference>
<proteinExistence type="inferred from homology"/>
<evidence type="ECO:0000313" key="12">
    <source>
        <dbReference type="EMBL" id="CAJ1945111.1"/>
    </source>
</evidence>
<dbReference type="InterPro" id="IPR018074">
    <property type="entry name" value="UBQ-activ_enz_E1_CS"/>
</dbReference>
<dbReference type="InterPro" id="IPR018965">
    <property type="entry name" value="Ub-activating_enz_E1_C"/>
</dbReference>
<dbReference type="Pfam" id="PF00899">
    <property type="entry name" value="ThiF"/>
    <property type="match status" value="1"/>
</dbReference>
<organism evidence="12 13">
    <name type="scientific">Cylindrotheca closterium</name>
    <dbReference type="NCBI Taxonomy" id="2856"/>
    <lineage>
        <taxon>Eukaryota</taxon>
        <taxon>Sar</taxon>
        <taxon>Stramenopiles</taxon>
        <taxon>Ochrophyta</taxon>
        <taxon>Bacillariophyta</taxon>
        <taxon>Bacillariophyceae</taxon>
        <taxon>Bacillariophycidae</taxon>
        <taxon>Bacillariales</taxon>
        <taxon>Bacillariaceae</taxon>
        <taxon>Cylindrotheca</taxon>
    </lineage>
</organism>
<dbReference type="NCBIfam" id="TIGR01408">
    <property type="entry name" value="Ube1"/>
    <property type="match status" value="1"/>
</dbReference>
<keyword evidence="7 10" id="KW-0833">Ubl conjugation pathway</keyword>
<feature type="active site" description="Glycyl thioester intermediate" evidence="9">
    <location>
        <position position="600"/>
    </location>
</feature>
<reference evidence="12" key="1">
    <citation type="submission" date="2023-08" db="EMBL/GenBank/DDBJ databases">
        <authorList>
            <person name="Audoor S."/>
            <person name="Bilcke G."/>
        </authorList>
    </citation>
    <scope>NUCLEOTIDE SEQUENCE</scope>
</reference>
<dbReference type="Gene3D" id="1.10.10.2660">
    <property type="entry name" value="Ubiquitin-activating enzyme E1, SCCH domain"/>
    <property type="match status" value="1"/>
</dbReference>
<dbReference type="SUPFAM" id="SSF69572">
    <property type="entry name" value="Activating enzymes of the ubiquitin-like proteins"/>
    <property type="match status" value="2"/>
</dbReference>
<dbReference type="CDD" id="cd01490">
    <property type="entry name" value="Ube1_repeat2"/>
    <property type="match status" value="1"/>
</dbReference>
<comment type="pathway">
    <text evidence="2">Protein modification; protein ubiquitination.</text>
</comment>
<comment type="caution">
    <text evidence="12">The sequence shown here is derived from an EMBL/GenBank/DDBJ whole genome shotgun (WGS) entry which is preliminary data.</text>
</comment>
<dbReference type="PANTHER" id="PTHR10953:SF4">
    <property type="entry name" value="UBIQUITIN-ACTIVATING ENZYME E1 C-TERMINAL DOMAIN-CONTAINING PROTEIN"/>
    <property type="match status" value="1"/>
</dbReference>
<dbReference type="PRINTS" id="PR01849">
    <property type="entry name" value="UBIQUITINACT"/>
</dbReference>
<dbReference type="GO" id="GO:0016925">
    <property type="term" value="P:protein sumoylation"/>
    <property type="evidence" value="ECO:0007669"/>
    <property type="project" value="TreeGrafter"/>
</dbReference>
<dbReference type="InterPro" id="IPR032418">
    <property type="entry name" value="E1_FCCH"/>
</dbReference>
<dbReference type="EC" id="6.2.1.45" evidence="4"/>
<keyword evidence="13" id="KW-1185">Reference proteome</keyword>
<keyword evidence="6 10" id="KW-0547">Nucleotide-binding</keyword>
<dbReference type="InterPro" id="IPR042302">
    <property type="entry name" value="E1_FCCH_sf"/>
</dbReference>
<dbReference type="InterPro" id="IPR035985">
    <property type="entry name" value="Ubiquitin-activating_enz"/>
</dbReference>
<evidence type="ECO:0000256" key="5">
    <source>
        <dbReference type="ARBA" id="ARBA00022598"/>
    </source>
</evidence>
<dbReference type="InterPro" id="IPR033127">
    <property type="entry name" value="UBQ-activ_enz_E1_Cys_AS"/>
</dbReference>
<dbReference type="FunFam" id="3.40.50.720:FF:000015">
    <property type="entry name" value="Ubiquitin-activating enzyme E1 1"/>
    <property type="match status" value="1"/>
</dbReference>
<dbReference type="PROSITE" id="PS00536">
    <property type="entry name" value="UBIQUITIN_ACTIVAT_1"/>
    <property type="match status" value="1"/>
</dbReference>
<protein>
    <recommendedName>
        <fullName evidence="4">E1 ubiquitin-activating enzyme</fullName>
        <ecNumber evidence="4">6.2.1.45</ecNumber>
    </recommendedName>
</protein>
<dbReference type="Gene3D" id="3.40.50.12550">
    <property type="entry name" value="Ubiquitin-activating enzyme E1, inactive adenylation domain, subdomain 2"/>
    <property type="match status" value="1"/>
</dbReference>